<gene>
    <name evidence="2" type="ORF">C4B68_06060</name>
</gene>
<dbReference type="Proteomes" id="UP000238413">
    <property type="component" value="Chromosome"/>
</dbReference>
<evidence type="ECO:0000313" key="3">
    <source>
        <dbReference type="Proteomes" id="UP000238413"/>
    </source>
</evidence>
<reference evidence="2 3" key="1">
    <citation type="submission" date="2018-02" db="EMBL/GenBank/DDBJ databases">
        <title>Complete genome sequence of Streptomyces dengpaensis, the producer of angucyclines.</title>
        <authorList>
            <person name="Yumei L."/>
        </authorList>
    </citation>
    <scope>NUCLEOTIDE SEQUENCE [LARGE SCALE GENOMIC DNA]</scope>
    <source>
        <strain evidence="2 3">XZHG99</strain>
    </source>
</reference>
<organism evidence="2 3">
    <name type="scientific">Streptomyces dengpaensis</name>
    <dbReference type="NCBI Taxonomy" id="2049881"/>
    <lineage>
        <taxon>Bacteria</taxon>
        <taxon>Bacillati</taxon>
        <taxon>Actinomycetota</taxon>
        <taxon>Actinomycetes</taxon>
        <taxon>Kitasatosporales</taxon>
        <taxon>Streptomycetaceae</taxon>
        <taxon>Streptomyces</taxon>
    </lineage>
</organism>
<feature type="region of interest" description="Disordered" evidence="1">
    <location>
        <begin position="1"/>
        <end position="30"/>
    </location>
</feature>
<name>A0ABN5I0L6_9ACTN</name>
<evidence type="ECO:0000313" key="2">
    <source>
        <dbReference type="EMBL" id="AVH55417.1"/>
    </source>
</evidence>
<dbReference type="RefSeq" id="WP_099498393.1">
    <property type="nucleotide sequence ID" value="NZ_CP026652.1"/>
</dbReference>
<protein>
    <submittedName>
        <fullName evidence="2">Uncharacterized protein</fullName>
    </submittedName>
</protein>
<dbReference type="EMBL" id="CP026652">
    <property type="protein sequence ID" value="AVH55417.1"/>
    <property type="molecule type" value="Genomic_DNA"/>
</dbReference>
<evidence type="ECO:0000256" key="1">
    <source>
        <dbReference type="SAM" id="MobiDB-lite"/>
    </source>
</evidence>
<proteinExistence type="predicted"/>
<accession>A0ABN5I0L6</accession>
<keyword evidence="3" id="KW-1185">Reference proteome</keyword>
<sequence>MGSAQGTRRGLAGLDDLLPVAPADPREPLVRHGEPLTRAVERTVPAVAYRAFALRPDRQGIEQPDHR</sequence>